<evidence type="ECO:0000259" key="2">
    <source>
        <dbReference type="Pfam" id="PF08044"/>
    </source>
</evidence>
<protein>
    <submittedName>
        <fullName evidence="3">DUF1707 domain-containing protein</fullName>
    </submittedName>
</protein>
<keyword evidence="1" id="KW-0812">Transmembrane</keyword>
<dbReference type="OrthoDB" id="3748531at2"/>
<evidence type="ECO:0000313" key="4">
    <source>
        <dbReference type="Proteomes" id="UP000308760"/>
    </source>
</evidence>
<dbReference type="AlphaFoldDB" id="A0A4S8Q520"/>
<sequence length="158" mass="18016">MRSSMSALIPNGDRHMRIGDVERTALSELLRTSVDRGYLTLEEYEKRVGRILEAKTAGDVEDVLGDLPAYQAILEAEPLEPLRTPDWVKWVWVGISIPIGINLGVWAILLATIGWVYFWPMWVMVPLLVVAGALTVAERAIIRPALEKKRRESRRRRR</sequence>
<keyword evidence="1" id="KW-1133">Transmembrane helix</keyword>
<feature type="transmembrane region" description="Helical" evidence="1">
    <location>
        <begin position="124"/>
        <end position="146"/>
    </location>
</feature>
<dbReference type="Pfam" id="PF08044">
    <property type="entry name" value="DUF1707"/>
    <property type="match status" value="1"/>
</dbReference>
<reference evidence="3 4" key="2">
    <citation type="submission" date="2019-05" db="EMBL/GenBank/DDBJ databases">
        <title>Glycomyces buryatensis sp. nov.</title>
        <authorList>
            <person name="Nikitina E."/>
        </authorList>
    </citation>
    <scope>NUCLEOTIDE SEQUENCE [LARGE SCALE GENOMIC DNA]</scope>
    <source>
        <strain evidence="3 4">18</strain>
    </source>
</reference>
<dbReference type="EMBL" id="STGY01000073">
    <property type="protein sequence ID" value="THV35739.1"/>
    <property type="molecule type" value="Genomic_DNA"/>
</dbReference>
<evidence type="ECO:0000313" key="3">
    <source>
        <dbReference type="EMBL" id="THV35739.1"/>
    </source>
</evidence>
<comment type="caution">
    <text evidence="3">The sequence shown here is derived from an EMBL/GenBank/DDBJ whole genome shotgun (WGS) entry which is preliminary data.</text>
</comment>
<accession>A0A4S8Q520</accession>
<feature type="transmembrane region" description="Helical" evidence="1">
    <location>
        <begin position="90"/>
        <end position="118"/>
    </location>
</feature>
<feature type="domain" description="DUF1707" evidence="2">
    <location>
        <begin position="16"/>
        <end position="68"/>
    </location>
</feature>
<gene>
    <name evidence="3" type="ORF">FAB82_22970</name>
</gene>
<dbReference type="InterPro" id="IPR012551">
    <property type="entry name" value="DUF1707_SHOCT-like"/>
</dbReference>
<name>A0A4S8Q520_9ACTN</name>
<proteinExistence type="predicted"/>
<organism evidence="3 4">
    <name type="scientific">Glycomyces buryatensis</name>
    <dbReference type="NCBI Taxonomy" id="2570927"/>
    <lineage>
        <taxon>Bacteria</taxon>
        <taxon>Bacillati</taxon>
        <taxon>Actinomycetota</taxon>
        <taxon>Actinomycetes</taxon>
        <taxon>Glycomycetales</taxon>
        <taxon>Glycomycetaceae</taxon>
        <taxon>Glycomyces</taxon>
    </lineage>
</organism>
<keyword evidence="4" id="KW-1185">Reference proteome</keyword>
<evidence type="ECO:0000256" key="1">
    <source>
        <dbReference type="SAM" id="Phobius"/>
    </source>
</evidence>
<dbReference type="Proteomes" id="UP000308760">
    <property type="component" value="Unassembled WGS sequence"/>
</dbReference>
<keyword evidence="1" id="KW-0472">Membrane</keyword>
<reference evidence="4" key="1">
    <citation type="submission" date="2019-04" db="EMBL/GenBank/DDBJ databases">
        <title>Nocardioides xinjiangensis sp. nov.</title>
        <authorList>
            <person name="Liu S."/>
        </authorList>
    </citation>
    <scope>NUCLEOTIDE SEQUENCE [LARGE SCALE GENOMIC DNA]</scope>
    <source>
        <strain evidence="4">18</strain>
    </source>
</reference>